<sequence length="409" mass="43886">MASEPEGLSARLEWKRKRSGFERRSDLAVKAGISVHTIESIEQGRRIPTIPVLQRIAAALDTTAAWLLSKPNSLPSTDPTAEGIVAIRRVLQTVDEDLVDALEPVEPLTVAAAQRTADYLWGCYWSGAYEQLARLLPTAIPQVRATVRDVPSSEKAAAAEAHARVVQAAGDTLVHLAQPDLAWMAITESIAAANNGQDALLPAALRISRGWQLLVQGRYRESQAVALAAARTIEPAGEATMSQLTAYGLLTVTAATAAARAEPLGDAKEVLADPDDLLEAAGEIAARVGHERSDHQSTFGPSKVIMLKTDCHVVREHYDDALVAAAALPREAPLPLATRARHLADVALCQSQTGQEDQALTTLLTVEQMAPAWIPYQSLPRQVVGALVDQQRRVDKPLLELAGRLGVEV</sequence>
<proteinExistence type="predicted"/>
<evidence type="ECO:0000313" key="3">
    <source>
        <dbReference type="Proteomes" id="UP000256269"/>
    </source>
</evidence>
<dbReference type="SUPFAM" id="SSF47413">
    <property type="entry name" value="lambda repressor-like DNA-binding domains"/>
    <property type="match status" value="1"/>
</dbReference>
<dbReference type="PROSITE" id="PS50943">
    <property type="entry name" value="HTH_CROC1"/>
    <property type="match status" value="1"/>
</dbReference>
<dbReference type="InterPro" id="IPR001387">
    <property type="entry name" value="Cro/C1-type_HTH"/>
</dbReference>
<dbReference type="Gene3D" id="1.10.260.40">
    <property type="entry name" value="lambda repressor-like DNA-binding domains"/>
    <property type="match status" value="1"/>
</dbReference>
<dbReference type="SMART" id="SM00530">
    <property type="entry name" value="HTH_XRE"/>
    <property type="match status" value="1"/>
</dbReference>
<reference evidence="2 3" key="1">
    <citation type="submission" date="2018-08" db="EMBL/GenBank/DDBJ databases">
        <title>Genomic Encyclopedia of Archaeal and Bacterial Type Strains, Phase II (KMG-II): from individual species to whole genera.</title>
        <authorList>
            <person name="Goeker M."/>
        </authorList>
    </citation>
    <scope>NUCLEOTIDE SEQUENCE [LARGE SCALE GENOMIC DNA]</scope>
    <source>
        <strain evidence="2 3">DSM 45791</strain>
    </source>
</reference>
<evidence type="ECO:0000259" key="1">
    <source>
        <dbReference type="PROSITE" id="PS50943"/>
    </source>
</evidence>
<comment type="caution">
    <text evidence="2">The sequence shown here is derived from an EMBL/GenBank/DDBJ whole genome shotgun (WGS) entry which is preliminary data.</text>
</comment>
<dbReference type="Pfam" id="PF01381">
    <property type="entry name" value="HTH_3"/>
    <property type="match status" value="1"/>
</dbReference>
<dbReference type="InterPro" id="IPR010982">
    <property type="entry name" value="Lambda_DNA-bd_dom_sf"/>
</dbReference>
<organism evidence="2 3">
    <name type="scientific">Kutzneria buriramensis</name>
    <dbReference type="NCBI Taxonomy" id="1045776"/>
    <lineage>
        <taxon>Bacteria</taxon>
        <taxon>Bacillati</taxon>
        <taxon>Actinomycetota</taxon>
        <taxon>Actinomycetes</taxon>
        <taxon>Pseudonocardiales</taxon>
        <taxon>Pseudonocardiaceae</taxon>
        <taxon>Kutzneria</taxon>
    </lineage>
</organism>
<dbReference type="AlphaFoldDB" id="A0A3E0G5P3"/>
<dbReference type="GO" id="GO:0003677">
    <property type="term" value="F:DNA binding"/>
    <property type="evidence" value="ECO:0007669"/>
    <property type="project" value="InterPro"/>
</dbReference>
<gene>
    <name evidence="2" type="ORF">BCF44_13614</name>
</gene>
<dbReference type="EMBL" id="QUNO01000036">
    <property type="protein sequence ID" value="REH18259.1"/>
    <property type="molecule type" value="Genomic_DNA"/>
</dbReference>
<name>A0A3E0G5P3_9PSEU</name>
<dbReference type="OrthoDB" id="3420984at2"/>
<evidence type="ECO:0000313" key="2">
    <source>
        <dbReference type="EMBL" id="REH18259.1"/>
    </source>
</evidence>
<dbReference type="Proteomes" id="UP000256269">
    <property type="component" value="Unassembled WGS sequence"/>
</dbReference>
<protein>
    <submittedName>
        <fullName evidence="2">Transcriptional regulator with XRE-family HTH domain</fullName>
    </submittedName>
</protein>
<keyword evidence="3" id="KW-1185">Reference proteome</keyword>
<feature type="domain" description="HTH cro/C1-type" evidence="1">
    <location>
        <begin position="25"/>
        <end position="67"/>
    </location>
</feature>
<dbReference type="CDD" id="cd00093">
    <property type="entry name" value="HTH_XRE"/>
    <property type="match status" value="1"/>
</dbReference>
<accession>A0A3E0G5P3</accession>
<dbReference type="RefSeq" id="WP_147329033.1">
    <property type="nucleotide sequence ID" value="NZ_CP144379.1"/>
</dbReference>